<protein>
    <recommendedName>
        <fullName evidence="1">Growth factor receptor NTRK leucine rich repeat C-terminal domain-containing protein</fullName>
    </recommendedName>
</protein>
<comment type="caution">
    <text evidence="2">The sequence shown here is derived from an EMBL/GenBank/DDBJ whole genome shotgun (WGS) entry which is preliminary data.</text>
</comment>
<evidence type="ECO:0000313" key="3">
    <source>
        <dbReference type="Proteomes" id="UP001176940"/>
    </source>
</evidence>
<gene>
    <name evidence="2" type="ORF">RIMI_LOCUS21295530</name>
</gene>
<feature type="domain" description="Growth factor receptor NTRK leucine rich repeat C-terminal" evidence="1">
    <location>
        <begin position="1"/>
        <end position="38"/>
    </location>
</feature>
<name>A0ABN9MJA4_9NEOB</name>
<dbReference type="Proteomes" id="UP001176940">
    <property type="component" value="Unassembled WGS sequence"/>
</dbReference>
<sequence>MWIKVFPETSIIDKHNMFCLNEKYKSIPLNNMQIPNCGRKQKEKISVNIYMANNMATIKASKGIDIQLSQTPKLCLVIQ</sequence>
<dbReference type="EMBL" id="CAUEEQ010074472">
    <property type="protein sequence ID" value="CAJ0966425.1"/>
    <property type="molecule type" value="Genomic_DNA"/>
</dbReference>
<reference evidence="2" key="1">
    <citation type="submission" date="2023-07" db="EMBL/GenBank/DDBJ databases">
        <authorList>
            <person name="Stuckert A."/>
        </authorList>
    </citation>
    <scope>NUCLEOTIDE SEQUENCE</scope>
</reference>
<evidence type="ECO:0000259" key="1">
    <source>
        <dbReference type="Pfam" id="PF16920"/>
    </source>
</evidence>
<accession>A0ABN9MJA4</accession>
<keyword evidence="3" id="KW-1185">Reference proteome</keyword>
<organism evidence="2 3">
    <name type="scientific">Ranitomeya imitator</name>
    <name type="common">mimic poison frog</name>
    <dbReference type="NCBI Taxonomy" id="111125"/>
    <lineage>
        <taxon>Eukaryota</taxon>
        <taxon>Metazoa</taxon>
        <taxon>Chordata</taxon>
        <taxon>Craniata</taxon>
        <taxon>Vertebrata</taxon>
        <taxon>Euteleostomi</taxon>
        <taxon>Amphibia</taxon>
        <taxon>Batrachia</taxon>
        <taxon>Anura</taxon>
        <taxon>Neobatrachia</taxon>
        <taxon>Hyloidea</taxon>
        <taxon>Dendrobatidae</taxon>
        <taxon>Dendrobatinae</taxon>
        <taxon>Ranitomeya</taxon>
    </lineage>
</organism>
<dbReference type="Pfam" id="PF16920">
    <property type="entry name" value="LRRCT_2"/>
    <property type="match status" value="1"/>
</dbReference>
<proteinExistence type="predicted"/>
<evidence type="ECO:0000313" key="2">
    <source>
        <dbReference type="EMBL" id="CAJ0966425.1"/>
    </source>
</evidence>
<dbReference type="InterPro" id="IPR031635">
    <property type="entry name" value="NTRK_LRRCT"/>
</dbReference>